<dbReference type="SUPFAM" id="SSF52058">
    <property type="entry name" value="L domain-like"/>
    <property type="match status" value="4"/>
</dbReference>
<keyword evidence="10 14" id="KW-0067">ATP-binding</keyword>
<evidence type="ECO:0000256" key="14">
    <source>
        <dbReference type="PROSITE-ProRule" id="PRU10141"/>
    </source>
</evidence>
<dbReference type="PROSITE" id="PS00107">
    <property type="entry name" value="PROTEIN_KINASE_ATP"/>
    <property type="match status" value="1"/>
</dbReference>
<dbReference type="InterPro" id="IPR000719">
    <property type="entry name" value="Prot_kinase_dom"/>
</dbReference>
<dbReference type="Pfam" id="PF13855">
    <property type="entry name" value="LRR_8"/>
    <property type="match status" value="3"/>
</dbReference>
<evidence type="ECO:0000256" key="9">
    <source>
        <dbReference type="ARBA" id="ARBA00022777"/>
    </source>
</evidence>
<keyword evidence="6 17" id="KW-0732">Signal</keyword>
<evidence type="ECO:0000256" key="13">
    <source>
        <dbReference type="ARBA" id="ARBA00023180"/>
    </source>
</evidence>
<evidence type="ECO:0000313" key="20">
    <source>
        <dbReference type="Proteomes" id="UP000266723"/>
    </source>
</evidence>
<dbReference type="SUPFAM" id="SSF56112">
    <property type="entry name" value="Protein kinase-like (PK-like)"/>
    <property type="match status" value="1"/>
</dbReference>
<keyword evidence="11 16" id="KW-1133">Transmembrane helix</keyword>
<dbReference type="PANTHER" id="PTHR48056">
    <property type="entry name" value="LRR RECEPTOR-LIKE SERINE/THREONINE-PROTEIN KINASE-RELATED"/>
    <property type="match status" value="1"/>
</dbReference>
<dbReference type="PANTHER" id="PTHR48056:SF26">
    <property type="entry name" value="MDIS1-INTERACTING RECEPTOR LIKE KINASE 1"/>
    <property type="match status" value="1"/>
</dbReference>
<evidence type="ECO:0000256" key="10">
    <source>
        <dbReference type="ARBA" id="ARBA00022840"/>
    </source>
</evidence>
<feature type="binding site" evidence="14">
    <location>
        <position position="981"/>
    </location>
    <ligand>
        <name>ATP</name>
        <dbReference type="ChEBI" id="CHEBI:30616"/>
    </ligand>
</feature>
<evidence type="ECO:0000256" key="8">
    <source>
        <dbReference type="ARBA" id="ARBA00022741"/>
    </source>
</evidence>
<dbReference type="Pfam" id="PF08263">
    <property type="entry name" value="LRRNT_2"/>
    <property type="match status" value="2"/>
</dbReference>
<sequence length="1267" mass="138028">MKMKVIVLFLYYCYYIGSTSSVSASIDNGNELSVLLSVKSTLTDPLNSLKDWKLSGTDDHCSWTGVQCNSHGNVEKLDLSGMNLTGKISDSIKQLTSLVSFNISCNGFESLLPTSLPPLKSVDISQNEFTGNLFVFGNESAGLVHLNVSGNNLSGNLTEDLGNLVSLEVLDLRGNFFQGSLPRSFKNLQKLRYLGLSGNNLTGELPRVLGELSSLETAILGYNEFEGPIPPEFGNINSLKYLDLATGKLSGQIPSELGQLKSLETLYLYQNHFTASIDNGNELSVLLSVKSTLTDPLNSLKDWKLSGTDDHCSWTGVQCNSHGNVEKLDLSGMNLTGKISDSIKQLTSLVSFNISCNGFESLLPTSLPPLKSVDISQNEFTGNLFVFGNESAGLVHLNVSGNNLSGNLTEDLGNLVSLEVLDLRGNFFQGSLPRSFKNLQKLRYLGLSGNNLTGELPRVLGELSSLETAILGYNEFEGPIPPEFGNINSLKYLDLATGKLSGQIPSELGQLKSLETLYLYQNHFTGKIPPEIGNITTLTYLDLSQNALSGEIPVQITELKNLQLLNLMGNKLSGSVPPEISNLAELHTLELWNNTLSGELPSDLGKNSPLEWLDVSTNSFSGEIPSTLCSKGNLTKLILFSNNFSGPIPTTLSTCQSLVRVRMQNNLLNGSIPIGFGKLEKLQRLELANNRLTGGIPGDLSDSLSLSFIDLSRNKISSSLPSTILSIHNLQAFLIAENDLSGEIPDQFQDCPSLSNLDLSSNTLSGTIPSSIASCEKLVTINLRNNQLTGEIPRQVTTMSALAVLDLSNNSLTGKLPESIGTSPALELLNVSYNKLTGPVPTNSFLRTINPDDLRGNAGLCGGVLPPCSDSQNASSRHKSLHGKRIVVGWLIGIASALLLGILVIVTRALYKRWYSNGFFGDETASKGEWPWRLMAFHRLGFTASDILACIKESNMIGMGATGIVYKAEMSRSTTVLAVKKLWRSAADIEDGTTGDFVGEVNLLGKLRHRNIVRLLGFLYNDKNMMIVYEFMLNGNLGDAIHGKNAAGRLLVDWVSRYNIALGVAHGLAYLHHDCHPPVIHRDIKSNNILLDANLDARIADFGLARMMARKKETVSMVAGSYGYIAPEYGYTLQVDEKIDIYSYGVVLLELLTGRRPLDPEFGESVDIVEWVRKKIRDNISLEEALDPNVGNCRYVQEEMLLVLQIALLCTAKLPKDRPSMRDVISMLGEAKPRRKSNSNEENTSRSCLAEKQQPSVFGASPVNDLL</sequence>
<evidence type="ECO:0000256" key="2">
    <source>
        <dbReference type="ARBA" id="ARBA00008684"/>
    </source>
</evidence>
<dbReference type="SMART" id="SM00369">
    <property type="entry name" value="LRR_TYP"/>
    <property type="match status" value="12"/>
</dbReference>
<dbReference type="PROSITE" id="PS50011">
    <property type="entry name" value="PROTEIN_KINASE_DOM"/>
    <property type="match status" value="1"/>
</dbReference>
<keyword evidence="7" id="KW-0677">Repeat</keyword>
<dbReference type="InterPro" id="IPR055414">
    <property type="entry name" value="LRR_R13L4/SHOC2-like"/>
</dbReference>
<dbReference type="InterPro" id="IPR032675">
    <property type="entry name" value="LRR_dom_sf"/>
</dbReference>
<keyword evidence="12 16" id="KW-0472">Membrane</keyword>
<dbReference type="Proteomes" id="UP000266723">
    <property type="component" value="Unassembled WGS sequence"/>
</dbReference>
<keyword evidence="20" id="KW-1185">Reference proteome</keyword>
<evidence type="ECO:0000259" key="18">
    <source>
        <dbReference type="PROSITE" id="PS50011"/>
    </source>
</evidence>
<dbReference type="SMART" id="SM00364">
    <property type="entry name" value="LRR_BAC"/>
    <property type="match status" value="4"/>
</dbReference>
<keyword evidence="9" id="KW-0418">Kinase</keyword>
<name>A0ABQ7BM26_BRACR</name>
<keyword evidence="13" id="KW-0325">Glycoprotein</keyword>
<dbReference type="InterPro" id="IPR013210">
    <property type="entry name" value="LRR_N_plant-typ"/>
</dbReference>
<dbReference type="PRINTS" id="PR00019">
    <property type="entry name" value="LEURICHRPT"/>
</dbReference>
<dbReference type="InterPro" id="IPR050647">
    <property type="entry name" value="Plant_LRR-RLKs"/>
</dbReference>
<dbReference type="InterPro" id="IPR003591">
    <property type="entry name" value="Leu-rich_rpt_typical-subtyp"/>
</dbReference>
<dbReference type="Gene3D" id="3.30.200.20">
    <property type="entry name" value="Phosphorylase Kinase, domain 1"/>
    <property type="match status" value="1"/>
</dbReference>
<dbReference type="SMART" id="SM00220">
    <property type="entry name" value="S_TKc"/>
    <property type="match status" value="1"/>
</dbReference>
<feature type="region of interest" description="Disordered" evidence="15">
    <location>
        <begin position="1228"/>
        <end position="1251"/>
    </location>
</feature>
<proteinExistence type="inferred from homology"/>
<keyword evidence="3" id="KW-0433">Leucine-rich repeat</keyword>
<dbReference type="Pfam" id="PF23598">
    <property type="entry name" value="LRR_14"/>
    <property type="match status" value="1"/>
</dbReference>
<dbReference type="Gene3D" id="3.80.10.10">
    <property type="entry name" value="Ribonuclease Inhibitor"/>
    <property type="match status" value="6"/>
</dbReference>
<reference evidence="19 20" key="1">
    <citation type="journal article" date="2020" name="BMC Genomics">
        <title>Intraspecific diversification of the crop wild relative Brassica cretica Lam. using demographic model selection.</title>
        <authorList>
            <person name="Kioukis A."/>
            <person name="Michalopoulou V.A."/>
            <person name="Briers L."/>
            <person name="Pirintsos S."/>
            <person name="Studholme D.J."/>
            <person name="Pavlidis P."/>
            <person name="Sarris P.F."/>
        </authorList>
    </citation>
    <scope>NUCLEOTIDE SEQUENCE [LARGE SCALE GENOMIC DNA]</scope>
    <source>
        <strain evidence="20">cv. PFS-1207/04</strain>
    </source>
</reference>
<evidence type="ECO:0000256" key="11">
    <source>
        <dbReference type="ARBA" id="ARBA00022989"/>
    </source>
</evidence>
<dbReference type="InterPro" id="IPR017441">
    <property type="entry name" value="Protein_kinase_ATP_BS"/>
</dbReference>
<gene>
    <name evidence="19" type="ORF">DY000_02037174</name>
</gene>
<organism evidence="19 20">
    <name type="scientific">Brassica cretica</name>
    <name type="common">Mustard</name>
    <dbReference type="NCBI Taxonomy" id="69181"/>
    <lineage>
        <taxon>Eukaryota</taxon>
        <taxon>Viridiplantae</taxon>
        <taxon>Streptophyta</taxon>
        <taxon>Embryophyta</taxon>
        <taxon>Tracheophyta</taxon>
        <taxon>Spermatophyta</taxon>
        <taxon>Magnoliopsida</taxon>
        <taxon>eudicotyledons</taxon>
        <taxon>Gunneridae</taxon>
        <taxon>Pentapetalae</taxon>
        <taxon>rosids</taxon>
        <taxon>malvids</taxon>
        <taxon>Brassicales</taxon>
        <taxon>Brassicaceae</taxon>
        <taxon>Brassiceae</taxon>
        <taxon>Brassica</taxon>
    </lineage>
</organism>
<keyword evidence="8 14" id="KW-0547">Nucleotide-binding</keyword>
<evidence type="ECO:0000256" key="6">
    <source>
        <dbReference type="ARBA" id="ARBA00022729"/>
    </source>
</evidence>
<dbReference type="Pfam" id="PF00560">
    <property type="entry name" value="LRR_1"/>
    <property type="match status" value="8"/>
</dbReference>
<dbReference type="EMBL" id="QGKV02001507">
    <property type="protein sequence ID" value="KAF3533742.1"/>
    <property type="molecule type" value="Genomic_DNA"/>
</dbReference>
<evidence type="ECO:0000256" key="4">
    <source>
        <dbReference type="ARBA" id="ARBA00022679"/>
    </source>
</evidence>
<evidence type="ECO:0000256" key="7">
    <source>
        <dbReference type="ARBA" id="ARBA00022737"/>
    </source>
</evidence>
<dbReference type="Pfam" id="PF00069">
    <property type="entry name" value="Pkinase"/>
    <property type="match status" value="1"/>
</dbReference>
<dbReference type="InterPro" id="IPR001611">
    <property type="entry name" value="Leu-rich_rpt"/>
</dbReference>
<dbReference type="InterPro" id="IPR008271">
    <property type="entry name" value="Ser/Thr_kinase_AS"/>
</dbReference>
<feature type="domain" description="Protein kinase" evidence="18">
    <location>
        <begin position="951"/>
        <end position="1235"/>
    </location>
</feature>
<dbReference type="InterPro" id="IPR011009">
    <property type="entry name" value="Kinase-like_dom_sf"/>
</dbReference>
<comment type="subcellular location">
    <subcellularLocation>
        <location evidence="1">Membrane</location>
        <topology evidence="1">Single-pass membrane protein</topology>
    </subcellularLocation>
</comment>
<evidence type="ECO:0000256" key="16">
    <source>
        <dbReference type="SAM" id="Phobius"/>
    </source>
</evidence>
<keyword evidence="5 16" id="KW-0812">Transmembrane</keyword>
<evidence type="ECO:0000256" key="5">
    <source>
        <dbReference type="ARBA" id="ARBA00022692"/>
    </source>
</evidence>
<evidence type="ECO:0000256" key="15">
    <source>
        <dbReference type="SAM" id="MobiDB-lite"/>
    </source>
</evidence>
<dbReference type="PROSITE" id="PS00108">
    <property type="entry name" value="PROTEIN_KINASE_ST"/>
    <property type="match status" value="1"/>
</dbReference>
<dbReference type="Gene3D" id="1.10.510.10">
    <property type="entry name" value="Transferase(Phosphotransferase) domain 1"/>
    <property type="match status" value="1"/>
</dbReference>
<feature type="transmembrane region" description="Helical" evidence="16">
    <location>
        <begin position="887"/>
        <end position="911"/>
    </location>
</feature>
<keyword evidence="4" id="KW-0808">Transferase</keyword>
<feature type="chain" id="PRO_5045120484" description="Protein kinase domain-containing protein" evidence="17">
    <location>
        <begin position="22"/>
        <end position="1267"/>
    </location>
</feature>
<accession>A0ABQ7BM26</accession>
<comment type="similarity">
    <text evidence="2">Belongs to the protein kinase superfamily. Ser/Thr protein kinase family.</text>
</comment>
<protein>
    <recommendedName>
        <fullName evidence="18">Protein kinase domain-containing protein</fullName>
    </recommendedName>
</protein>
<comment type="caution">
    <text evidence="19">The sequence shown here is derived from an EMBL/GenBank/DDBJ whole genome shotgun (WGS) entry which is preliminary data.</text>
</comment>
<evidence type="ECO:0000256" key="1">
    <source>
        <dbReference type="ARBA" id="ARBA00004167"/>
    </source>
</evidence>
<feature type="signal peptide" evidence="17">
    <location>
        <begin position="1"/>
        <end position="21"/>
    </location>
</feature>
<dbReference type="SMART" id="SM00365">
    <property type="entry name" value="LRR_SD22"/>
    <property type="match status" value="6"/>
</dbReference>
<evidence type="ECO:0000256" key="17">
    <source>
        <dbReference type="SAM" id="SignalP"/>
    </source>
</evidence>
<evidence type="ECO:0000313" key="19">
    <source>
        <dbReference type="EMBL" id="KAF3533742.1"/>
    </source>
</evidence>
<evidence type="ECO:0000256" key="12">
    <source>
        <dbReference type="ARBA" id="ARBA00023136"/>
    </source>
</evidence>
<evidence type="ECO:0000256" key="3">
    <source>
        <dbReference type="ARBA" id="ARBA00022614"/>
    </source>
</evidence>